<evidence type="ECO:0000313" key="2">
    <source>
        <dbReference type="Proteomes" id="UP001269400"/>
    </source>
</evidence>
<comment type="caution">
    <text evidence="1">The sequence shown here is derived from an EMBL/GenBank/DDBJ whole genome shotgun (WGS) entry which is preliminary data.</text>
</comment>
<dbReference type="EMBL" id="JAPTGD010000002">
    <property type="protein sequence ID" value="MDU9693354.1"/>
    <property type="molecule type" value="Genomic_DNA"/>
</dbReference>
<proteinExistence type="predicted"/>
<protein>
    <submittedName>
        <fullName evidence="1">Uncharacterized protein</fullName>
    </submittedName>
</protein>
<sequence>MLYFKQQLKKGAFTRALSAVEELKLQIQTQINTILKYDSDIRANALTIFKRNELEKKYRDSAEQTKQEKKQLSDLRVTIDNVKAGYIAGNLSRKEQRAYDQVLRIERELTSCVVKHEILFTKKFELLKTLTNSFQLLIENAFSKNLNFEQEILQSWIEKKINQEKAHNILKPLMPLKKIKVYNPYLAFNPQYVKKKKSEDEQFNIEIDELSLALRREILEQEKDEIFKKELESLRIMLKPLLKSKRYFISEALKELREQEPNRYDDLEKRLLQQFLNVSVKIHRSIYKDFEYLRPSEVINDTDEVQMLAALVREECEFEDIGGFEMISTERSFKLSNEVSMTDYIIERKEKSNEL</sequence>
<name>A0AAX6NCY4_PRIAR</name>
<evidence type="ECO:0000313" key="1">
    <source>
        <dbReference type="EMBL" id="MDU9693354.1"/>
    </source>
</evidence>
<gene>
    <name evidence="1" type="ORF">O0Q50_19465</name>
</gene>
<accession>A0AAX6NCY4</accession>
<organism evidence="1 2">
    <name type="scientific">Priestia aryabhattai</name>
    <name type="common">Bacillus aryabhattai</name>
    <dbReference type="NCBI Taxonomy" id="412384"/>
    <lineage>
        <taxon>Bacteria</taxon>
        <taxon>Bacillati</taxon>
        <taxon>Bacillota</taxon>
        <taxon>Bacilli</taxon>
        <taxon>Bacillales</taxon>
        <taxon>Bacillaceae</taxon>
        <taxon>Priestia</taxon>
    </lineage>
</organism>
<reference evidence="1" key="2">
    <citation type="submission" date="2022-12" db="EMBL/GenBank/DDBJ databases">
        <authorList>
            <person name="Dechsakulwatana C."/>
            <person name="Rungsihiranrut A."/>
            <person name="Muangchinda C."/>
            <person name="Ningthoujam R."/>
            <person name="Klankeo P."/>
            <person name="Pinyakong O."/>
        </authorList>
    </citation>
    <scope>NUCLEOTIDE SEQUENCE</scope>
    <source>
        <strain evidence="1">TL01-2</strain>
    </source>
</reference>
<dbReference type="RefSeq" id="WP_316910582.1">
    <property type="nucleotide sequence ID" value="NZ_JAPTGD010000002.1"/>
</dbReference>
<dbReference type="AlphaFoldDB" id="A0AAX6NCY4"/>
<dbReference type="Proteomes" id="UP001269400">
    <property type="component" value="Unassembled WGS sequence"/>
</dbReference>
<reference evidence="1" key="1">
    <citation type="journal article" date="2022" name="J Environ Chem Eng">
        <title>Biodegradation of petroleum oil using a constructed nonpathogenic and heavy metal-tolerant bacterial consortium isolated from marine sponges.</title>
        <authorList>
            <person name="Dechsakulwatana C."/>
            <person name="Rungsihiranrut A."/>
            <person name="Muangchinda C."/>
            <person name="Ningthoujam R."/>
            <person name="Klankeo P."/>
            <person name="Pinyakong O."/>
        </authorList>
    </citation>
    <scope>NUCLEOTIDE SEQUENCE</scope>
    <source>
        <strain evidence="1">TL01-2</strain>
    </source>
</reference>